<dbReference type="SMART" id="SM00220">
    <property type="entry name" value="S_TKc"/>
    <property type="match status" value="1"/>
</dbReference>
<dbReference type="InterPro" id="IPR011009">
    <property type="entry name" value="Kinase-like_dom_sf"/>
</dbReference>
<evidence type="ECO:0000313" key="2">
    <source>
        <dbReference type="EMBL" id="CAG9335377.1"/>
    </source>
</evidence>
<dbReference type="PROSITE" id="PS50011">
    <property type="entry name" value="PROTEIN_KINASE_DOM"/>
    <property type="match status" value="1"/>
</dbReference>
<dbReference type="AlphaFoldDB" id="A0AAU9K8R0"/>
<evidence type="ECO:0000259" key="1">
    <source>
        <dbReference type="PROSITE" id="PS50011"/>
    </source>
</evidence>
<comment type="caution">
    <text evidence="2">The sequence shown here is derived from an EMBL/GenBank/DDBJ whole genome shotgun (WGS) entry which is preliminary data.</text>
</comment>
<feature type="domain" description="Protein kinase" evidence="1">
    <location>
        <begin position="72"/>
        <end position="348"/>
    </location>
</feature>
<protein>
    <recommendedName>
        <fullName evidence="1">Protein kinase domain-containing protein</fullName>
    </recommendedName>
</protein>
<dbReference type="GO" id="GO:0004672">
    <property type="term" value="F:protein kinase activity"/>
    <property type="evidence" value="ECO:0007669"/>
    <property type="project" value="InterPro"/>
</dbReference>
<gene>
    <name evidence="2" type="ORF">BSTOLATCC_MIC63852</name>
</gene>
<dbReference type="Gene3D" id="1.10.510.10">
    <property type="entry name" value="Transferase(Phosphotransferase) domain 1"/>
    <property type="match status" value="1"/>
</dbReference>
<dbReference type="Gene3D" id="2.120.10.80">
    <property type="entry name" value="Kelch-type beta propeller"/>
    <property type="match status" value="1"/>
</dbReference>
<dbReference type="InterPro" id="IPR000719">
    <property type="entry name" value="Prot_kinase_dom"/>
</dbReference>
<dbReference type="InterPro" id="IPR008271">
    <property type="entry name" value="Ser/Thr_kinase_AS"/>
</dbReference>
<dbReference type="Pfam" id="PF00069">
    <property type="entry name" value="Pkinase"/>
    <property type="match status" value="1"/>
</dbReference>
<name>A0AAU9K8R0_9CILI</name>
<sequence>MGGKPFCEQKRCNEEAKFVCLCFYIRLCPQHVKRHKLSNRNLYHKIVDIAEFKPIAFDPGQTIDRINTMEGLSLNRNIYQSPEGSTEVWEGNIKGIPDKVAIKIMHCRNEGEYNKRRQEAEYQLSMKHPNICGCVCAFRDMAVKDRYKFVIVMEYSEFGDVEQDIDSRRAKANPWPEEELLHHMTELIDAFAFLQEKNLVHGDIKPRNLFMTSQGRMKIGDFGESRQESALVTKTYQIAGTVIYFSPALFKAYLDIIKGINVTGTTRHNPIKSDVYSLGLTFMHIASLEKPVDLNNLEQGFDRLQAKISLAISRLNYSDKLKKIFTLMLEVEESKRYDFIALRLHLVRTINAVLEAEEPELISQMSHINDSNRRGIPSRIPPPIFSIPIIFNLSEKAGEAVVYHITENRQRIVTNCRFQHSSRALLLYDTLILLAGGLKNSKCAYKIDTAAHSTIKLRLMNEPRAWHCMAKLGEDVFCIGGRNTETKKAINSVEVYRNESWELAASLQKPREIASAISINDVIYVVGGSSDQNGHWELLNSIEKYENSVWTLLDIILPDFMGGVGIAAPSPDEILIFGGKRERGFLSKDIYSWNISTSQFASKNPLPEAELFYSNNSYIENEKIAIIGSLKGLLIYDRAEDTSAFQSAQKNN</sequence>
<dbReference type="PANTHER" id="PTHR24362:SF309">
    <property type="entry name" value="PROTEIN KINASE DOMAIN-CONTAINING PROTEIN"/>
    <property type="match status" value="1"/>
</dbReference>
<accession>A0AAU9K8R0</accession>
<dbReference type="InterPro" id="IPR015915">
    <property type="entry name" value="Kelch-typ_b-propeller"/>
</dbReference>
<dbReference type="SUPFAM" id="SSF117281">
    <property type="entry name" value="Kelch motif"/>
    <property type="match status" value="1"/>
</dbReference>
<organism evidence="2 3">
    <name type="scientific">Blepharisma stoltei</name>
    <dbReference type="NCBI Taxonomy" id="1481888"/>
    <lineage>
        <taxon>Eukaryota</taxon>
        <taxon>Sar</taxon>
        <taxon>Alveolata</taxon>
        <taxon>Ciliophora</taxon>
        <taxon>Postciliodesmatophora</taxon>
        <taxon>Heterotrichea</taxon>
        <taxon>Heterotrichida</taxon>
        <taxon>Blepharismidae</taxon>
        <taxon>Blepharisma</taxon>
    </lineage>
</organism>
<proteinExistence type="predicted"/>
<reference evidence="2" key="1">
    <citation type="submission" date="2021-09" db="EMBL/GenBank/DDBJ databases">
        <authorList>
            <consortium name="AG Swart"/>
            <person name="Singh M."/>
            <person name="Singh A."/>
            <person name="Seah K."/>
            <person name="Emmerich C."/>
        </authorList>
    </citation>
    <scope>NUCLEOTIDE SEQUENCE</scope>
    <source>
        <strain evidence="2">ATCC30299</strain>
    </source>
</reference>
<dbReference type="PANTHER" id="PTHR24362">
    <property type="entry name" value="SERINE/THREONINE-PROTEIN KINASE NEK"/>
    <property type="match status" value="1"/>
</dbReference>
<keyword evidence="3" id="KW-1185">Reference proteome</keyword>
<evidence type="ECO:0000313" key="3">
    <source>
        <dbReference type="Proteomes" id="UP001162131"/>
    </source>
</evidence>
<dbReference type="GO" id="GO:0005524">
    <property type="term" value="F:ATP binding"/>
    <property type="evidence" value="ECO:0007669"/>
    <property type="project" value="InterPro"/>
</dbReference>
<dbReference type="PROSITE" id="PS00108">
    <property type="entry name" value="PROTEIN_KINASE_ST"/>
    <property type="match status" value="1"/>
</dbReference>
<dbReference type="EMBL" id="CAJZBQ010000062">
    <property type="protein sequence ID" value="CAG9335377.1"/>
    <property type="molecule type" value="Genomic_DNA"/>
</dbReference>
<dbReference type="SUPFAM" id="SSF56112">
    <property type="entry name" value="Protein kinase-like (PK-like)"/>
    <property type="match status" value="1"/>
</dbReference>
<dbReference type="Proteomes" id="UP001162131">
    <property type="component" value="Unassembled WGS sequence"/>
</dbReference>